<evidence type="ECO:0000313" key="1">
    <source>
        <dbReference type="EMBL" id="JAP55524.1"/>
    </source>
</evidence>
<feature type="non-terminal residue" evidence="1">
    <location>
        <position position="99"/>
    </location>
</feature>
<organism evidence="1">
    <name type="scientific">Schistocephalus solidus</name>
    <name type="common">Tapeworm</name>
    <dbReference type="NCBI Taxonomy" id="70667"/>
    <lineage>
        <taxon>Eukaryota</taxon>
        <taxon>Metazoa</taxon>
        <taxon>Spiralia</taxon>
        <taxon>Lophotrochozoa</taxon>
        <taxon>Platyhelminthes</taxon>
        <taxon>Cestoda</taxon>
        <taxon>Eucestoda</taxon>
        <taxon>Diphyllobothriidea</taxon>
        <taxon>Diphyllobothriidae</taxon>
        <taxon>Schistocephalus</taxon>
    </lineage>
</organism>
<gene>
    <name evidence="1" type="ORF">TR136930</name>
</gene>
<dbReference type="AlphaFoldDB" id="A0A0X3PUV2"/>
<name>A0A0X3PUV2_SCHSO</name>
<proteinExistence type="predicted"/>
<evidence type="ECO:0008006" key="2">
    <source>
        <dbReference type="Google" id="ProtNLM"/>
    </source>
</evidence>
<dbReference type="EMBL" id="GEEE01007701">
    <property type="protein sequence ID" value="JAP55524.1"/>
    <property type="molecule type" value="Transcribed_RNA"/>
</dbReference>
<feature type="non-terminal residue" evidence="1">
    <location>
        <position position="1"/>
    </location>
</feature>
<reference evidence="1" key="1">
    <citation type="submission" date="2016-01" db="EMBL/GenBank/DDBJ databases">
        <title>Reference transcriptome for the parasite Schistocephalus solidus: insights into the molecular evolution of parasitism.</title>
        <authorList>
            <person name="Hebert F.O."/>
            <person name="Grambauer S."/>
            <person name="Barber I."/>
            <person name="Landry C.R."/>
            <person name="Aubin-Horth N."/>
        </authorList>
    </citation>
    <scope>NUCLEOTIDE SEQUENCE</scope>
</reference>
<accession>A0A0X3PUV2</accession>
<protein>
    <recommendedName>
        <fullName evidence="2">MULE transposase domain-containing protein</fullName>
    </recommendedName>
</protein>
<sequence>AREIRAWQRIFPEIEISILLCSFHVLQAFRRKVTRLYAKEIADLAMFFVKKAVRTVSLSTFKAVMQHIETNFPALWPYVQENWLTCERMWAHHARARVI</sequence>